<keyword evidence="1" id="KW-0472">Membrane</keyword>
<protein>
    <submittedName>
        <fullName evidence="2">Uncharacterized protein</fullName>
    </submittedName>
</protein>
<keyword evidence="1" id="KW-1133">Transmembrane helix</keyword>
<keyword evidence="3" id="KW-1185">Reference proteome</keyword>
<dbReference type="AlphaFoldDB" id="A0A6G0Z796"/>
<proteinExistence type="predicted"/>
<organism evidence="2 3">
    <name type="scientific">Aphis craccivora</name>
    <name type="common">Cowpea aphid</name>
    <dbReference type="NCBI Taxonomy" id="307492"/>
    <lineage>
        <taxon>Eukaryota</taxon>
        <taxon>Metazoa</taxon>
        <taxon>Ecdysozoa</taxon>
        <taxon>Arthropoda</taxon>
        <taxon>Hexapoda</taxon>
        <taxon>Insecta</taxon>
        <taxon>Pterygota</taxon>
        <taxon>Neoptera</taxon>
        <taxon>Paraneoptera</taxon>
        <taxon>Hemiptera</taxon>
        <taxon>Sternorrhyncha</taxon>
        <taxon>Aphidomorpha</taxon>
        <taxon>Aphidoidea</taxon>
        <taxon>Aphididae</taxon>
        <taxon>Aphidini</taxon>
        <taxon>Aphis</taxon>
        <taxon>Aphis</taxon>
    </lineage>
</organism>
<evidence type="ECO:0000313" key="3">
    <source>
        <dbReference type="Proteomes" id="UP000478052"/>
    </source>
</evidence>
<evidence type="ECO:0000313" key="2">
    <source>
        <dbReference type="EMBL" id="KAF0766638.1"/>
    </source>
</evidence>
<name>A0A6G0Z796_APHCR</name>
<evidence type="ECO:0000256" key="1">
    <source>
        <dbReference type="SAM" id="Phobius"/>
    </source>
</evidence>
<feature type="transmembrane region" description="Helical" evidence="1">
    <location>
        <begin position="20"/>
        <end position="37"/>
    </location>
</feature>
<dbReference type="Proteomes" id="UP000478052">
    <property type="component" value="Unassembled WGS sequence"/>
</dbReference>
<reference evidence="2 3" key="1">
    <citation type="submission" date="2019-08" db="EMBL/GenBank/DDBJ databases">
        <title>Whole genome of Aphis craccivora.</title>
        <authorList>
            <person name="Voronova N.V."/>
            <person name="Shulinski R.S."/>
            <person name="Bandarenka Y.V."/>
            <person name="Zhorov D.G."/>
            <person name="Warner D."/>
        </authorList>
    </citation>
    <scope>NUCLEOTIDE SEQUENCE [LARGE SCALE GENOMIC DNA]</scope>
    <source>
        <strain evidence="2">180601</strain>
        <tissue evidence="2">Whole Body</tissue>
    </source>
</reference>
<keyword evidence="1" id="KW-0812">Transmembrane</keyword>
<dbReference type="EMBL" id="VUJU01001146">
    <property type="protein sequence ID" value="KAF0766638.1"/>
    <property type="molecule type" value="Genomic_DNA"/>
</dbReference>
<accession>A0A6G0Z796</accession>
<comment type="caution">
    <text evidence="2">The sequence shown here is derived from an EMBL/GenBank/DDBJ whole genome shotgun (WGS) entry which is preliminary data.</text>
</comment>
<sequence length="121" mass="14658">MIYHLAWKNLNFRYKHNDTVIIDMLLGKLSFVIYNLVKLKKILIKIILLEFESMNENHKGFVKNFKSDNYLKELSNKRELRNYDIMVKYANKSFVDYLGPNSFDSMPFEFFKKYTWGRLLI</sequence>
<gene>
    <name evidence="2" type="ORF">FWK35_00018215</name>
</gene>